<name>A0A2X4PJZ3_9PORP</name>
<reference evidence="1 2" key="1">
    <citation type="submission" date="2018-06" db="EMBL/GenBank/DDBJ databases">
        <authorList>
            <consortium name="Pathogen Informatics"/>
            <person name="Doyle S."/>
        </authorList>
    </citation>
    <scope>NUCLEOTIDE SEQUENCE [LARGE SCALE GENOMIC DNA]</scope>
    <source>
        <strain evidence="1 2">NCTC12858</strain>
    </source>
</reference>
<sequence>MISGYDNLFPCVSNTATVNFFFEHEAVSQSTVSGGIYAVCLFSLPNTFSDVLKASGILLLRGWYTYQLEQSYVYDTCQ</sequence>
<evidence type="ECO:0000313" key="2">
    <source>
        <dbReference type="Proteomes" id="UP000249300"/>
    </source>
</evidence>
<dbReference type="KEGG" id="pcre:NCTC12858_00419"/>
<keyword evidence="2" id="KW-1185">Reference proteome</keyword>
<proteinExistence type="predicted"/>
<organism evidence="1 2">
    <name type="scientific">Porphyromonas crevioricanis</name>
    <dbReference type="NCBI Taxonomy" id="393921"/>
    <lineage>
        <taxon>Bacteria</taxon>
        <taxon>Pseudomonadati</taxon>
        <taxon>Bacteroidota</taxon>
        <taxon>Bacteroidia</taxon>
        <taxon>Bacteroidales</taxon>
        <taxon>Porphyromonadaceae</taxon>
        <taxon>Porphyromonas</taxon>
    </lineage>
</organism>
<gene>
    <name evidence="1" type="ORF">NCTC12858_00419</name>
</gene>
<dbReference type="AlphaFoldDB" id="A0A2X4PJZ3"/>
<accession>A0A2X4PJZ3</accession>
<evidence type="ECO:0000313" key="1">
    <source>
        <dbReference type="EMBL" id="SQH72595.1"/>
    </source>
</evidence>
<protein>
    <submittedName>
        <fullName evidence="1">Uncharacterized protein</fullName>
    </submittedName>
</protein>
<dbReference type="EMBL" id="LS483447">
    <property type="protein sequence ID" value="SQH72595.1"/>
    <property type="molecule type" value="Genomic_DNA"/>
</dbReference>
<dbReference type="Proteomes" id="UP000249300">
    <property type="component" value="Chromosome 1"/>
</dbReference>